<feature type="non-terminal residue" evidence="2">
    <location>
        <position position="1"/>
    </location>
</feature>
<feature type="compositionally biased region" description="Polar residues" evidence="1">
    <location>
        <begin position="1"/>
        <end position="23"/>
    </location>
</feature>
<organism evidence="2">
    <name type="scientific">Tanacetum cinerariifolium</name>
    <name type="common">Dalmatian daisy</name>
    <name type="synonym">Chrysanthemum cinerariifolium</name>
    <dbReference type="NCBI Taxonomy" id="118510"/>
    <lineage>
        <taxon>Eukaryota</taxon>
        <taxon>Viridiplantae</taxon>
        <taxon>Streptophyta</taxon>
        <taxon>Embryophyta</taxon>
        <taxon>Tracheophyta</taxon>
        <taxon>Spermatophyta</taxon>
        <taxon>Magnoliopsida</taxon>
        <taxon>eudicotyledons</taxon>
        <taxon>Gunneridae</taxon>
        <taxon>Pentapetalae</taxon>
        <taxon>asterids</taxon>
        <taxon>campanulids</taxon>
        <taxon>Asterales</taxon>
        <taxon>Asteraceae</taxon>
        <taxon>Asteroideae</taxon>
        <taxon>Anthemideae</taxon>
        <taxon>Anthemidinae</taxon>
        <taxon>Tanacetum</taxon>
    </lineage>
</organism>
<dbReference type="EMBL" id="BKCJ011375998">
    <property type="protein sequence ID" value="GFD27308.1"/>
    <property type="molecule type" value="Genomic_DNA"/>
</dbReference>
<proteinExistence type="predicted"/>
<feature type="region of interest" description="Disordered" evidence="1">
    <location>
        <begin position="1"/>
        <end position="38"/>
    </location>
</feature>
<gene>
    <name evidence="2" type="ORF">Tci_899277</name>
</gene>
<evidence type="ECO:0000313" key="2">
    <source>
        <dbReference type="EMBL" id="GFD27308.1"/>
    </source>
</evidence>
<dbReference type="AlphaFoldDB" id="A0A699V0H2"/>
<sequence>LEITQSPCGSSNTSEVSKNSGSFEDSKDQMKKTLKTKHSLRREASRLHIYEDPLEIQGLHRKEIITKLMDVQGQTRAEFQRTVRGSIEHCSCRSLLIWEP</sequence>
<accession>A0A699V0H2</accession>
<comment type="caution">
    <text evidence="2">The sequence shown here is derived from an EMBL/GenBank/DDBJ whole genome shotgun (WGS) entry which is preliminary data.</text>
</comment>
<evidence type="ECO:0000256" key="1">
    <source>
        <dbReference type="SAM" id="MobiDB-lite"/>
    </source>
</evidence>
<name>A0A699V0H2_TANCI</name>
<reference evidence="2" key="1">
    <citation type="journal article" date="2019" name="Sci. Rep.">
        <title>Draft genome of Tanacetum cinerariifolium, the natural source of mosquito coil.</title>
        <authorList>
            <person name="Yamashiro T."/>
            <person name="Shiraishi A."/>
            <person name="Satake H."/>
            <person name="Nakayama K."/>
        </authorList>
    </citation>
    <scope>NUCLEOTIDE SEQUENCE</scope>
</reference>
<protein>
    <submittedName>
        <fullName evidence="2">Uncharacterized protein</fullName>
    </submittedName>
</protein>